<keyword evidence="2" id="KW-1185">Reference proteome</keyword>
<dbReference type="InterPro" id="IPR011990">
    <property type="entry name" value="TPR-like_helical_dom_sf"/>
</dbReference>
<dbReference type="EMBL" id="JRTT01000001">
    <property type="protein sequence ID" value="KHD79169.1"/>
    <property type="molecule type" value="Genomic_DNA"/>
</dbReference>
<comment type="caution">
    <text evidence="1">The sequence shown here is derived from an EMBL/GenBank/DDBJ whole genome shotgun (WGS) entry which is preliminary data.</text>
</comment>
<gene>
    <name evidence="1" type="ORF">MB27_00610</name>
</gene>
<reference evidence="1 2" key="1">
    <citation type="submission" date="2014-10" db="EMBL/GenBank/DDBJ databases">
        <title>Draft genome sequence of Actinoplanes utahensis NRRL 12052.</title>
        <authorList>
            <person name="Velasco-Bucheli B."/>
            <person name="del Cerro C."/>
            <person name="Hormigo D."/>
            <person name="Garcia J.L."/>
            <person name="Acebal C."/>
            <person name="Arroyo M."/>
            <person name="de la Mata I."/>
        </authorList>
    </citation>
    <scope>NUCLEOTIDE SEQUENCE [LARGE SCALE GENOMIC DNA]</scope>
    <source>
        <strain evidence="1 2">NRRL 12052</strain>
    </source>
</reference>
<dbReference type="NCBIfam" id="TIGR04267">
    <property type="entry name" value="mod_HExxH"/>
    <property type="match status" value="1"/>
</dbReference>
<evidence type="ECO:0000313" key="1">
    <source>
        <dbReference type="EMBL" id="KHD79169.1"/>
    </source>
</evidence>
<dbReference type="STRING" id="1869.MB27_00610"/>
<dbReference type="AlphaFoldDB" id="A0A0A6UXL0"/>
<accession>A0A0A6UXL0</accession>
<evidence type="ECO:0008006" key="3">
    <source>
        <dbReference type="Google" id="ProtNLM"/>
    </source>
</evidence>
<sequence>MTITSSTDPVPIQLSAEDFDRLAAGDTGPGVIRQLIAIEHSRRLALLLATLKAAAENPFSAGPLPSAERTWDSLEEIQAQAPDAVAAVLLHPPVGRWLAHLMRRHHGGTGGRTPAHIDFGQLNTLALAASAIAGLPHRTRVPLRAGRVSIPRFGMAEFADCPPWDLADAWTTGGVIHLRHGAVTVEASGTTDTPGWAGLRSVTATADGLTLTVFVDDLDPWRDVADPIDPVRLSPAEFATWERLLQEAWTLLVTHHRPAAEGLAAGFTSLVPLPAEHDGDTRSASSGEAFGTILCSLPPDAVTLAVALAHEFRHIKLDGLMHLVELSEGAGIPCLYAPWRDDPRPAGGLLQGIYAFHGIAGFWRSQRRVPGHPRPSLPDFEYAYSRAQTRHAIRIVLADGVLTPWGRRFVERLAASMDDWSDDDLDPEAAELAALVTDSHRAGWLIRHRHPHPDRVAALAEAWREGTEPGPGAPGADVRPDPAMRRWSGARLGLARCRLVAPDQYAEAHRTGWGARLSTADLRLFAGDATSAVRLFTADLAADPESADAWTGLGLALRRSGDTAAGTVLLQHPDLVSALHRELAGAAEPAELAGWLARILPGGPA</sequence>
<dbReference type="InterPro" id="IPR026337">
    <property type="entry name" value="AKG_HExxH"/>
</dbReference>
<dbReference type="RefSeq" id="WP_043521598.1">
    <property type="nucleotide sequence ID" value="NZ_BAABKU010000024.1"/>
</dbReference>
<dbReference type="eggNOG" id="COG0641">
    <property type="taxonomic scope" value="Bacteria"/>
</dbReference>
<dbReference type="Proteomes" id="UP000054537">
    <property type="component" value="Unassembled WGS sequence"/>
</dbReference>
<protein>
    <recommendedName>
        <fullName evidence="3">HEXXH motif domain-containing protein</fullName>
    </recommendedName>
</protein>
<dbReference type="SUPFAM" id="SSF48452">
    <property type="entry name" value="TPR-like"/>
    <property type="match status" value="1"/>
</dbReference>
<name>A0A0A6UXL0_ACTUT</name>
<dbReference type="OrthoDB" id="796761at2"/>
<organism evidence="1 2">
    <name type="scientific">Actinoplanes utahensis</name>
    <dbReference type="NCBI Taxonomy" id="1869"/>
    <lineage>
        <taxon>Bacteria</taxon>
        <taxon>Bacillati</taxon>
        <taxon>Actinomycetota</taxon>
        <taxon>Actinomycetes</taxon>
        <taxon>Micromonosporales</taxon>
        <taxon>Micromonosporaceae</taxon>
        <taxon>Actinoplanes</taxon>
    </lineage>
</organism>
<evidence type="ECO:0000313" key="2">
    <source>
        <dbReference type="Proteomes" id="UP000054537"/>
    </source>
</evidence>
<proteinExistence type="predicted"/>